<dbReference type="InterPro" id="IPR003597">
    <property type="entry name" value="Ig_C1-set"/>
</dbReference>
<dbReference type="AlphaFoldDB" id="A0A8C8S732"/>
<proteinExistence type="predicted"/>
<evidence type="ECO:0000256" key="1">
    <source>
        <dbReference type="ARBA" id="ARBA00023157"/>
    </source>
</evidence>
<dbReference type="Proteomes" id="UP000694393">
    <property type="component" value="Unplaced"/>
</dbReference>
<feature type="domain" description="Ig-like" evidence="3">
    <location>
        <begin position="21"/>
        <end position="120"/>
    </location>
</feature>
<evidence type="ECO:0000256" key="2">
    <source>
        <dbReference type="ARBA" id="ARBA00023180"/>
    </source>
</evidence>
<accession>A0A8C8S732</accession>
<dbReference type="SMART" id="SM00407">
    <property type="entry name" value="IGc1"/>
    <property type="match status" value="1"/>
</dbReference>
<sequence length="124" mass="14200">MSTLTRRFDTLCLRFKLSLFPLFPAAPRIFIPNQSGTRDTETSFPCHVWGFYPSDITIQWLRDGLVLTESTYSPLQRNLDGTYNLTLTYTFIPIVEDKGSILTCSVSHSSLAQPLQEEFTLDWT</sequence>
<keyword evidence="1" id="KW-1015">Disulfide bond</keyword>
<organism evidence="4 5">
    <name type="scientific">Pelusios castaneus</name>
    <name type="common">West African mud turtle</name>
    <dbReference type="NCBI Taxonomy" id="367368"/>
    <lineage>
        <taxon>Eukaryota</taxon>
        <taxon>Metazoa</taxon>
        <taxon>Chordata</taxon>
        <taxon>Craniata</taxon>
        <taxon>Vertebrata</taxon>
        <taxon>Euteleostomi</taxon>
        <taxon>Archelosauria</taxon>
        <taxon>Testudinata</taxon>
        <taxon>Testudines</taxon>
        <taxon>Pleurodira</taxon>
        <taxon>Pelomedusidae</taxon>
        <taxon>Pelusios</taxon>
    </lineage>
</organism>
<dbReference type="PROSITE" id="PS50835">
    <property type="entry name" value="IG_LIKE"/>
    <property type="match status" value="1"/>
</dbReference>
<evidence type="ECO:0000313" key="4">
    <source>
        <dbReference type="Ensembl" id="ENSPCEP00000017098.1"/>
    </source>
</evidence>
<keyword evidence="5" id="KW-1185">Reference proteome</keyword>
<dbReference type="InterPro" id="IPR036179">
    <property type="entry name" value="Ig-like_dom_sf"/>
</dbReference>
<evidence type="ECO:0000313" key="5">
    <source>
        <dbReference type="Proteomes" id="UP000694393"/>
    </source>
</evidence>
<reference evidence="4" key="2">
    <citation type="submission" date="2025-09" db="UniProtKB">
        <authorList>
            <consortium name="Ensembl"/>
        </authorList>
    </citation>
    <scope>IDENTIFICATION</scope>
</reference>
<protein>
    <recommendedName>
        <fullName evidence="3">Ig-like domain-containing protein</fullName>
    </recommendedName>
</protein>
<name>A0A8C8S732_9SAUR</name>
<dbReference type="PANTHER" id="PTHR19971">
    <property type="entry name" value="SIGNAL-REGULATORY PROTEIN BETA"/>
    <property type="match status" value="1"/>
</dbReference>
<keyword evidence="2" id="KW-0325">Glycoprotein</keyword>
<dbReference type="InterPro" id="IPR013783">
    <property type="entry name" value="Ig-like_fold"/>
</dbReference>
<evidence type="ECO:0000259" key="3">
    <source>
        <dbReference type="PROSITE" id="PS50835"/>
    </source>
</evidence>
<dbReference type="Gene3D" id="2.60.40.10">
    <property type="entry name" value="Immunoglobulins"/>
    <property type="match status" value="1"/>
</dbReference>
<dbReference type="InterPro" id="IPR051755">
    <property type="entry name" value="Ig-like_CS_Receptor"/>
</dbReference>
<dbReference type="Pfam" id="PF07654">
    <property type="entry name" value="C1-set"/>
    <property type="match status" value="1"/>
</dbReference>
<dbReference type="Ensembl" id="ENSPCET00000017699.1">
    <property type="protein sequence ID" value="ENSPCEP00000017098.1"/>
    <property type="gene ID" value="ENSPCEG00000013448.1"/>
</dbReference>
<dbReference type="InterPro" id="IPR007110">
    <property type="entry name" value="Ig-like_dom"/>
</dbReference>
<dbReference type="SUPFAM" id="SSF48726">
    <property type="entry name" value="Immunoglobulin"/>
    <property type="match status" value="1"/>
</dbReference>
<reference evidence="4" key="1">
    <citation type="submission" date="2025-08" db="UniProtKB">
        <authorList>
            <consortium name="Ensembl"/>
        </authorList>
    </citation>
    <scope>IDENTIFICATION</scope>
</reference>